<keyword evidence="2" id="KW-0489">Methyltransferase</keyword>
<name>A0AAD9DCP1_9STRA</name>
<dbReference type="GO" id="GO:0030488">
    <property type="term" value="P:tRNA methylation"/>
    <property type="evidence" value="ECO:0007669"/>
    <property type="project" value="TreeGrafter"/>
</dbReference>
<evidence type="ECO:0000256" key="2">
    <source>
        <dbReference type="ARBA" id="ARBA00022603"/>
    </source>
</evidence>
<feature type="region of interest" description="Disordered" evidence="5">
    <location>
        <begin position="164"/>
        <end position="211"/>
    </location>
</feature>
<organism evidence="6 7">
    <name type="scientific">Skeletonema marinoi</name>
    <dbReference type="NCBI Taxonomy" id="267567"/>
    <lineage>
        <taxon>Eukaryota</taxon>
        <taxon>Sar</taxon>
        <taxon>Stramenopiles</taxon>
        <taxon>Ochrophyta</taxon>
        <taxon>Bacillariophyta</taxon>
        <taxon>Coscinodiscophyceae</taxon>
        <taxon>Thalassiosirophycidae</taxon>
        <taxon>Thalassiosirales</taxon>
        <taxon>Skeletonemataceae</taxon>
        <taxon>Skeletonema</taxon>
        <taxon>Skeletonema marinoi-dohrnii complex</taxon>
    </lineage>
</organism>
<sequence length="355" mass="39945">MMKYFPAWSVLALCIPAAAFTSVFRRTFYYNDDKLKDLTIIYAADAAAEINDHNNNFPPANLHQRNIVVLCQNVSQDVADGIFDVNNLLKGRIDVLARCITSALWVSNRVRTDTTLFLMLSPHNITIEVQGSCVRSLTPDERTMALYLQRTLWRCGKDKNNIQQQKGVQELSSKMSTGSGPDSSFTNNISKTPRSTYINPKSAPMSEEKRLRDMRKGRDAMIHRIRISHQGKSSLPGFILHQDDTLQNRLNKLESMSSGEGNGIWMLSETGDPLWEVLEDQQQKQSNCATKISTGQNKTTTTLIVGNQLGYSEDDEKLLIGSPSVREVSLGKLSILTSQCITITHHYLDRLFEIE</sequence>
<dbReference type="Gene3D" id="3.40.1280.10">
    <property type="match status" value="2"/>
</dbReference>
<keyword evidence="3" id="KW-0808">Transferase</keyword>
<dbReference type="GO" id="GO:0008175">
    <property type="term" value="F:tRNA methyltransferase activity"/>
    <property type="evidence" value="ECO:0007669"/>
    <property type="project" value="InterPro"/>
</dbReference>
<feature type="compositionally biased region" description="Polar residues" evidence="5">
    <location>
        <begin position="164"/>
        <end position="199"/>
    </location>
</feature>
<dbReference type="PANTHER" id="PTHR40703">
    <property type="entry name" value="TRNA (PSEUDOURIDINE(54)-N(1))-METHYLTRANSFERASE"/>
    <property type="match status" value="1"/>
</dbReference>
<evidence type="ECO:0000313" key="7">
    <source>
        <dbReference type="Proteomes" id="UP001224775"/>
    </source>
</evidence>
<dbReference type="EMBL" id="JATAAI010000010">
    <property type="protein sequence ID" value="KAK1742736.1"/>
    <property type="molecule type" value="Genomic_DNA"/>
</dbReference>
<accession>A0AAD9DCP1</accession>
<evidence type="ECO:0000256" key="5">
    <source>
        <dbReference type="SAM" id="MobiDB-lite"/>
    </source>
</evidence>
<keyword evidence="7" id="KW-1185">Reference proteome</keyword>
<keyword evidence="4" id="KW-0949">S-adenosyl-L-methionine</keyword>
<evidence type="ECO:0000313" key="6">
    <source>
        <dbReference type="EMBL" id="KAK1742736.1"/>
    </source>
</evidence>
<dbReference type="AlphaFoldDB" id="A0AAD9DCP1"/>
<evidence type="ECO:0000256" key="1">
    <source>
        <dbReference type="ARBA" id="ARBA00022490"/>
    </source>
</evidence>
<dbReference type="Proteomes" id="UP001224775">
    <property type="component" value="Unassembled WGS sequence"/>
</dbReference>
<evidence type="ECO:0000256" key="4">
    <source>
        <dbReference type="ARBA" id="ARBA00022691"/>
    </source>
</evidence>
<dbReference type="SUPFAM" id="SSF75217">
    <property type="entry name" value="alpha/beta knot"/>
    <property type="match status" value="2"/>
</dbReference>
<dbReference type="Pfam" id="PF04013">
    <property type="entry name" value="Methyltrn_RNA_2"/>
    <property type="match status" value="1"/>
</dbReference>
<dbReference type="InterPro" id="IPR007158">
    <property type="entry name" value="TrmY"/>
</dbReference>
<dbReference type="InterPro" id="IPR029026">
    <property type="entry name" value="tRNA_m1G_MTases_N"/>
</dbReference>
<comment type="caution">
    <text evidence="6">The sequence shown here is derived from an EMBL/GenBank/DDBJ whole genome shotgun (WGS) entry which is preliminary data.</text>
</comment>
<keyword evidence="1" id="KW-0963">Cytoplasm</keyword>
<dbReference type="InterPro" id="IPR029028">
    <property type="entry name" value="Alpha/beta_knot_MTases"/>
</dbReference>
<reference evidence="6" key="1">
    <citation type="submission" date="2023-06" db="EMBL/GenBank/DDBJ databases">
        <title>Survivors Of The Sea: Transcriptome response of Skeletonema marinoi to long-term dormancy.</title>
        <authorList>
            <person name="Pinder M.I.M."/>
            <person name="Kourtchenko O."/>
            <person name="Robertson E.K."/>
            <person name="Larsson T."/>
            <person name="Maumus F."/>
            <person name="Osuna-Cruz C.M."/>
            <person name="Vancaester E."/>
            <person name="Stenow R."/>
            <person name="Vandepoele K."/>
            <person name="Ploug H."/>
            <person name="Bruchert V."/>
            <person name="Godhe A."/>
            <person name="Topel M."/>
        </authorList>
    </citation>
    <scope>NUCLEOTIDE SEQUENCE</scope>
    <source>
        <strain evidence="6">R05AC</strain>
    </source>
</reference>
<dbReference type="PANTHER" id="PTHR40703:SF1">
    <property type="entry name" value="TRNA (PSEUDOURIDINE(54)-N(1))-METHYLTRANSFERASE"/>
    <property type="match status" value="1"/>
</dbReference>
<proteinExistence type="predicted"/>
<dbReference type="GO" id="GO:0008757">
    <property type="term" value="F:S-adenosylmethionine-dependent methyltransferase activity"/>
    <property type="evidence" value="ECO:0007669"/>
    <property type="project" value="TreeGrafter"/>
</dbReference>
<gene>
    <name evidence="6" type="ORF">QTG54_006333</name>
</gene>
<evidence type="ECO:0000256" key="3">
    <source>
        <dbReference type="ARBA" id="ARBA00022679"/>
    </source>
</evidence>
<protein>
    <submittedName>
        <fullName evidence="6">Uncharacterized protein</fullName>
    </submittedName>
</protein>